<keyword evidence="11 14" id="KW-0472">Membrane</keyword>
<dbReference type="FunFam" id="2.170.130.10:FF:000010">
    <property type="entry name" value="Ferripyoverdine receptor"/>
    <property type="match status" value="1"/>
</dbReference>
<feature type="signal peptide" evidence="17">
    <location>
        <begin position="1"/>
        <end position="26"/>
    </location>
</feature>
<dbReference type="GO" id="GO:0009279">
    <property type="term" value="C:cell outer membrane"/>
    <property type="evidence" value="ECO:0007669"/>
    <property type="project" value="UniProtKB-SubCell"/>
</dbReference>
<keyword evidence="3 14" id="KW-0813">Transport</keyword>
<feature type="chain" id="PRO_5001716448" description="Secretin/TonB short N-terminal domain-containing protein" evidence="17">
    <location>
        <begin position="27"/>
        <end position="802"/>
    </location>
</feature>
<dbReference type="SMART" id="SM00965">
    <property type="entry name" value="STN"/>
    <property type="match status" value="1"/>
</dbReference>
<dbReference type="GO" id="GO:0015344">
    <property type="term" value="F:siderophore uptake transmembrane transporter activity"/>
    <property type="evidence" value="ECO:0007669"/>
    <property type="project" value="TreeGrafter"/>
</dbReference>
<dbReference type="KEGG" id="ctes:O987_22520"/>
<evidence type="ECO:0000256" key="15">
    <source>
        <dbReference type="RuleBase" id="RU003357"/>
    </source>
</evidence>
<gene>
    <name evidence="19" type="ORF">O987_22520</name>
</gene>
<protein>
    <recommendedName>
        <fullName evidence="18">Secretin/TonB short N-terminal domain-containing protein</fullName>
    </recommendedName>
</protein>
<evidence type="ECO:0000256" key="10">
    <source>
        <dbReference type="ARBA" id="ARBA00023077"/>
    </source>
</evidence>
<evidence type="ECO:0000313" key="19">
    <source>
        <dbReference type="EMBL" id="AIJ48592.1"/>
    </source>
</evidence>
<proteinExistence type="inferred from homology"/>
<evidence type="ECO:0000256" key="16">
    <source>
        <dbReference type="SAM" id="MobiDB-lite"/>
    </source>
</evidence>
<keyword evidence="13 14" id="KW-0998">Cell outer membrane</keyword>
<dbReference type="Pfam" id="PF07660">
    <property type="entry name" value="STN"/>
    <property type="match status" value="1"/>
</dbReference>
<dbReference type="Proteomes" id="UP000028782">
    <property type="component" value="Chromosome"/>
</dbReference>
<name>A0A076PYY3_COMTE</name>
<dbReference type="InterPro" id="IPR012910">
    <property type="entry name" value="Plug_dom"/>
</dbReference>
<evidence type="ECO:0000256" key="5">
    <source>
        <dbReference type="ARBA" id="ARBA00022496"/>
    </source>
</evidence>
<evidence type="ECO:0000256" key="9">
    <source>
        <dbReference type="ARBA" id="ARBA00023065"/>
    </source>
</evidence>
<evidence type="ECO:0000256" key="8">
    <source>
        <dbReference type="ARBA" id="ARBA00023004"/>
    </source>
</evidence>
<evidence type="ECO:0000256" key="13">
    <source>
        <dbReference type="ARBA" id="ARBA00023237"/>
    </source>
</evidence>
<keyword evidence="12" id="KW-0675">Receptor</keyword>
<dbReference type="GO" id="GO:0038023">
    <property type="term" value="F:signaling receptor activity"/>
    <property type="evidence" value="ECO:0007669"/>
    <property type="project" value="InterPro"/>
</dbReference>
<evidence type="ECO:0000313" key="20">
    <source>
        <dbReference type="Proteomes" id="UP000028782"/>
    </source>
</evidence>
<keyword evidence="4 14" id="KW-1134">Transmembrane beta strand</keyword>
<dbReference type="Gene3D" id="2.170.130.10">
    <property type="entry name" value="TonB-dependent receptor, plug domain"/>
    <property type="match status" value="1"/>
</dbReference>
<evidence type="ECO:0000256" key="3">
    <source>
        <dbReference type="ARBA" id="ARBA00022448"/>
    </source>
</evidence>
<dbReference type="InterPro" id="IPR036942">
    <property type="entry name" value="Beta-barrel_TonB_sf"/>
</dbReference>
<dbReference type="PANTHER" id="PTHR32552:SF74">
    <property type="entry name" value="HYDROXAMATE SIDEROPHORE RECEPTOR FHUE"/>
    <property type="match status" value="1"/>
</dbReference>
<organism evidence="19 20">
    <name type="scientific">Comamonas testosteroni TK102</name>
    <dbReference type="NCBI Taxonomy" id="1392005"/>
    <lineage>
        <taxon>Bacteria</taxon>
        <taxon>Pseudomonadati</taxon>
        <taxon>Pseudomonadota</taxon>
        <taxon>Betaproteobacteria</taxon>
        <taxon>Burkholderiales</taxon>
        <taxon>Comamonadaceae</taxon>
        <taxon>Comamonas</taxon>
    </lineage>
</organism>
<dbReference type="SUPFAM" id="SSF56935">
    <property type="entry name" value="Porins"/>
    <property type="match status" value="1"/>
</dbReference>
<dbReference type="GO" id="GO:0015891">
    <property type="term" value="P:siderophore transport"/>
    <property type="evidence" value="ECO:0007669"/>
    <property type="project" value="InterPro"/>
</dbReference>
<dbReference type="CDD" id="cd01347">
    <property type="entry name" value="ligand_gated_channel"/>
    <property type="match status" value="1"/>
</dbReference>
<accession>A0A076PYY3</accession>
<dbReference type="InterPro" id="IPR010105">
    <property type="entry name" value="TonB_sidphr_rcpt"/>
</dbReference>
<evidence type="ECO:0000256" key="6">
    <source>
        <dbReference type="ARBA" id="ARBA00022692"/>
    </source>
</evidence>
<evidence type="ECO:0000256" key="7">
    <source>
        <dbReference type="ARBA" id="ARBA00022729"/>
    </source>
</evidence>
<evidence type="ECO:0000256" key="14">
    <source>
        <dbReference type="PROSITE-ProRule" id="PRU01360"/>
    </source>
</evidence>
<evidence type="ECO:0000256" key="12">
    <source>
        <dbReference type="ARBA" id="ARBA00023170"/>
    </source>
</evidence>
<dbReference type="HOGENOM" id="CLU_008287_9_3_4"/>
<dbReference type="Pfam" id="PF00593">
    <property type="entry name" value="TonB_dep_Rec_b-barrel"/>
    <property type="match status" value="1"/>
</dbReference>
<evidence type="ECO:0000256" key="1">
    <source>
        <dbReference type="ARBA" id="ARBA00004571"/>
    </source>
</evidence>
<dbReference type="Gene3D" id="2.40.170.20">
    <property type="entry name" value="TonB-dependent receptor, beta-barrel domain"/>
    <property type="match status" value="1"/>
</dbReference>
<comment type="similarity">
    <text evidence="2 14 15">Belongs to the TonB-dependent receptor family.</text>
</comment>
<dbReference type="PROSITE" id="PS52016">
    <property type="entry name" value="TONB_DEPENDENT_REC_3"/>
    <property type="match status" value="1"/>
</dbReference>
<dbReference type="InterPro" id="IPR037066">
    <property type="entry name" value="Plug_dom_sf"/>
</dbReference>
<evidence type="ECO:0000256" key="17">
    <source>
        <dbReference type="SAM" id="SignalP"/>
    </source>
</evidence>
<evidence type="ECO:0000256" key="4">
    <source>
        <dbReference type="ARBA" id="ARBA00022452"/>
    </source>
</evidence>
<dbReference type="EMBL" id="CP006704">
    <property type="protein sequence ID" value="AIJ48592.1"/>
    <property type="molecule type" value="Genomic_DNA"/>
</dbReference>
<evidence type="ECO:0000259" key="18">
    <source>
        <dbReference type="SMART" id="SM00965"/>
    </source>
</evidence>
<feature type="domain" description="Secretin/TonB short N-terminal" evidence="18">
    <location>
        <begin position="60"/>
        <end position="110"/>
    </location>
</feature>
<dbReference type="RefSeq" id="WP_043374699.1">
    <property type="nucleotide sequence ID" value="NZ_CP006704.1"/>
</dbReference>
<reference evidence="19 20" key="1">
    <citation type="journal article" date="2014" name="Genome Announc.">
        <title>Complete Genome Sequence of Polychlorinated Biphenyl Degrader Comamonas testosteroni TK102 (NBRC 109938).</title>
        <authorList>
            <person name="Fukuda K."/>
            <person name="Hosoyama A."/>
            <person name="Tsuchikane K."/>
            <person name="Ohji S."/>
            <person name="Yamazoe A."/>
            <person name="Fujita N."/>
            <person name="Shintani M."/>
            <person name="Kimbara K."/>
        </authorList>
    </citation>
    <scope>NUCLEOTIDE SEQUENCE [LARGE SCALE GENOMIC DNA]</scope>
    <source>
        <strain evidence="19">TK102</strain>
    </source>
</reference>
<dbReference type="Gene3D" id="3.55.50.30">
    <property type="match status" value="1"/>
</dbReference>
<dbReference type="InterPro" id="IPR039426">
    <property type="entry name" value="TonB-dep_rcpt-like"/>
</dbReference>
<dbReference type="PANTHER" id="PTHR32552">
    <property type="entry name" value="FERRICHROME IRON RECEPTOR-RELATED"/>
    <property type="match status" value="1"/>
</dbReference>
<sequence length="802" mass="86805">MYILPLRAAPLALAVALAFANTPLYAQSTGTGVLTTPLEFSIVEKPLAQALSDWALRSRVQMIVQPALVAGKSAPAISGTLTPRQAVDRLLAGSGLVAIQEGNAVVIKIAQSTGEAPTLGSVTVTAQAERPGTTEGTGTYRAIGPSTTATGLPMTLRETPQSVSVVTHQQMQDRNMHSLDDVADVATGLTYSKLGTERSTFYSRGFPITDLQVDGVSTSVAESYSGDAMSLNNMAIYDRIEIVRGANGLLQGSGNPSAIINMVRKRPTREFQMSAELGAGSWADYRAQLDVSGPLNAAGTLRGRTVVFANDANSFKTGAGTDNKLLYAVGEADLSPSTLLTFGASVQKDNHRGYDWGGLNTKADGTFYDLPRSTSLAGPWAHLNRDNYTVFGDITHRFDNNWTLTGAINAVRSDTSFLSPYPARVSGDTYRLPISAAEYKDDQLAFNLKASGPFTLFGRQHELMLGASSRRDDFTYGIHTATNTPSVNITNFDFWSLPVPQLNVAGTNYALVRREKGIVAATRLHATDDLSVILGSRISWSDYASNSPYTNASYDSGRQIIPYAGIVYKLNRQHSVYASYTDIYSLQQYYSQSGLLEPVKGKNYEAGIKSEFFDGQLNTALAIFQTDQLNLPVATSAASTCGLAGNSRCYTEGAKVRNRGIDIEVSGSPTPNWNVAAGFTFSDPEYVAGPNQGKDYNTTIPRKVVKISTDYKLPGGQWRVGGNVQLQSSMRFDGATYSIYQGGFALLNLNANYRYDRHLSVQFNVRNALDKHYYQTIPSNNNFGGLFVGTPRSFAVTLRYDY</sequence>
<keyword evidence="5" id="KW-0410">Iron transport</keyword>
<dbReference type="Pfam" id="PF07715">
    <property type="entry name" value="Plug"/>
    <property type="match status" value="1"/>
</dbReference>
<keyword evidence="10 15" id="KW-0798">TonB box</keyword>
<evidence type="ECO:0000256" key="2">
    <source>
        <dbReference type="ARBA" id="ARBA00009810"/>
    </source>
</evidence>
<dbReference type="InterPro" id="IPR000531">
    <property type="entry name" value="Beta-barrel_TonB"/>
</dbReference>
<keyword evidence="8" id="KW-0408">Iron</keyword>
<keyword evidence="6 14" id="KW-0812">Transmembrane</keyword>
<dbReference type="AlphaFoldDB" id="A0A076PYY3"/>
<dbReference type="NCBIfam" id="TIGR01783">
    <property type="entry name" value="TonB-siderophor"/>
    <property type="match status" value="1"/>
</dbReference>
<keyword evidence="7 17" id="KW-0732">Signal</keyword>
<evidence type="ECO:0000256" key="11">
    <source>
        <dbReference type="ARBA" id="ARBA00023136"/>
    </source>
</evidence>
<keyword evidence="9" id="KW-0406">Ion transport</keyword>
<dbReference type="InterPro" id="IPR011662">
    <property type="entry name" value="Secretin/TonB_short_N"/>
</dbReference>
<comment type="subcellular location">
    <subcellularLocation>
        <location evidence="1 14">Cell outer membrane</location>
        <topology evidence="1 14">Multi-pass membrane protein</topology>
    </subcellularLocation>
</comment>
<feature type="region of interest" description="Disordered" evidence="16">
    <location>
        <begin position="129"/>
        <end position="152"/>
    </location>
</feature>